<dbReference type="Proteomes" id="UP000236726">
    <property type="component" value="Unassembled WGS sequence"/>
</dbReference>
<dbReference type="STRING" id="1410661.GCA_000702205_00968"/>
<gene>
    <name evidence="1" type="ORF">SAMN05216537_11372</name>
</gene>
<protein>
    <submittedName>
        <fullName evidence="1">Uncharacterized protein</fullName>
    </submittedName>
</protein>
<evidence type="ECO:0000313" key="1">
    <source>
        <dbReference type="EMBL" id="SEF93890.1"/>
    </source>
</evidence>
<keyword evidence="2" id="KW-1185">Reference proteome</keyword>
<reference evidence="1 2" key="1">
    <citation type="submission" date="2016-10" db="EMBL/GenBank/DDBJ databases">
        <authorList>
            <person name="de Groot N.N."/>
        </authorList>
    </citation>
    <scope>NUCLEOTIDE SEQUENCE [LARGE SCALE GENOMIC DNA]</scope>
    <source>
        <strain evidence="1 2">D15d</strain>
    </source>
</reference>
<dbReference type="EMBL" id="FNUL01000013">
    <property type="protein sequence ID" value="SEF93890.1"/>
    <property type="molecule type" value="Genomic_DNA"/>
</dbReference>
<name>A0A1H5W366_9FIRM</name>
<evidence type="ECO:0000313" key="2">
    <source>
        <dbReference type="Proteomes" id="UP000236726"/>
    </source>
</evidence>
<organism evidence="1 2">
    <name type="scientific">Lachnospira multipara</name>
    <dbReference type="NCBI Taxonomy" id="28051"/>
    <lineage>
        <taxon>Bacteria</taxon>
        <taxon>Bacillati</taxon>
        <taxon>Bacillota</taxon>
        <taxon>Clostridia</taxon>
        <taxon>Lachnospirales</taxon>
        <taxon>Lachnospiraceae</taxon>
        <taxon>Lachnospira</taxon>
    </lineage>
</organism>
<dbReference type="AlphaFoldDB" id="A0A1H5W366"/>
<dbReference type="RefSeq" id="WP_027432085.1">
    <property type="nucleotide sequence ID" value="NZ_FNUL01000013.1"/>
</dbReference>
<accession>A0A1H5W366</accession>
<proteinExistence type="predicted"/>
<sequence>MGLFDVDEEKLQGFYHRAWLEANRGFVDPRKYPYLDKALYMYAREHGCSYDDALILAKTGKKIW</sequence>